<dbReference type="AlphaFoldDB" id="G5IMN1"/>
<dbReference type="RefSeq" id="WP_006782747.1">
    <property type="nucleotide sequence ID" value="NZ_CP040506.1"/>
</dbReference>
<dbReference type="PATRIC" id="fig|742737.3.peg.4746"/>
<evidence type="ECO:0000256" key="5">
    <source>
        <dbReference type="PIRSR" id="PIRSR000699-1"/>
    </source>
</evidence>
<comment type="caution">
    <text evidence="8">The sequence shown here is derived from an EMBL/GenBank/DDBJ whole genome shotgun (WGS) entry which is preliminary data.</text>
</comment>
<dbReference type="PANTHER" id="PTHR34382:SF7">
    <property type="entry name" value="PTS SYSTEM N,N'-DIACETYLCHITOBIOSE-SPECIFIC EIIA COMPONENT"/>
    <property type="match status" value="1"/>
</dbReference>
<dbReference type="PROSITE" id="PS51095">
    <property type="entry name" value="PTS_EIIA_TYPE_3"/>
    <property type="match status" value="1"/>
</dbReference>
<protein>
    <submittedName>
        <fullName evidence="8">Uncharacterized protein</fullName>
    </submittedName>
</protein>
<keyword evidence="4" id="KW-0598">Phosphotransferase system</keyword>
<feature type="modified residue" description="Phosphohistidine; by HPr" evidence="7">
    <location>
        <position position="80"/>
    </location>
</feature>
<name>G5IMN1_9FIRM</name>
<dbReference type="Pfam" id="PF02255">
    <property type="entry name" value="PTS_IIA"/>
    <property type="match status" value="1"/>
</dbReference>
<organism evidence="8 9">
    <name type="scientific">Hungatella hathewayi WAL-18680</name>
    <dbReference type="NCBI Taxonomy" id="742737"/>
    <lineage>
        <taxon>Bacteria</taxon>
        <taxon>Bacillati</taxon>
        <taxon>Bacillota</taxon>
        <taxon>Clostridia</taxon>
        <taxon>Lachnospirales</taxon>
        <taxon>Lachnospiraceae</taxon>
        <taxon>Hungatella</taxon>
    </lineage>
</organism>
<sequence>MEINKEKTYETSFQIIMNAGDAQNAAMKAISAAAEYDFEKADVLIKEAKECLKRAHNDQTEIMSREAGGAAVEVTPILMHAYDHYTMALMAVDMANMSIDLNRRIDELSRAVNP</sequence>
<feature type="binding site" evidence="6">
    <location>
        <position position="83"/>
    </location>
    <ligand>
        <name>Mg(2+)</name>
        <dbReference type="ChEBI" id="CHEBI:18420"/>
        <note>ligand shared between all trimeric partners</note>
    </ligand>
</feature>
<gene>
    <name evidence="8" type="ORF">HMPREF9473_04759</name>
</gene>
<keyword evidence="2" id="KW-0762">Sugar transport</keyword>
<dbReference type="HOGENOM" id="CLU_152490_1_1_9"/>
<keyword evidence="9" id="KW-1185">Reference proteome</keyword>
<dbReference type="GO" id="GO:0046872">
    <property type="term" value="F:metal ion binding"/>
    <property type="evidence" value="ECO:0007669"/>
    <property type="project" value="UniProtKB-KW"/>
</dbReference>
<dbReference type="InterPro" id="IPR003188">
    <property type="entry name" value="PTS_IIA_lac/cel"/>
</dbReference>
<keyword evidence="1" id="KW-0813">Transport</keyword>
<dbReference type="GO" id="GO:0016740">
    <property type="term" value="F:transferase activity"/>
    <property type="evidence" value="ECO:0007669"/>
    <property type="project" value="UniProtKB-KW"/>
</dbReference>
<evidence type="ECO:0000313" key="9">
    <source>
        <dbReference type="Proteomes" id="UP000005384"/>
    </source>
</evidence>
<proteinExistence type="predicted"/>
<comment type="cofactor">
    <cofactor evidence="6">
        <name>Mg(2+)</name>
        <dbReference type="ChEBI" id="CHEBI:18420"/>
    </cofactor>
    <text evidence="6">Binds 1 Mg(2+) ion per trimer.</text>
</comment>
<evidence type="ECO:0000256" key="6">
    <source>
        <dbReference type="PIRSR" id="PIRSR000699-2"/>
    </source>
</evidence>
<evidence type="ECO:0000256" key="3">
    <source>
        <dbReference type="ARBA" id="ARBA00022679"/>
    </source>
</evidence>
<evidence type="ECO:0000256" key="4">
    <source>
        <dbReference type="ARBA" id="ARBA00022683"/>
    </source>
</evidence>
<feature type="active site" description="Tele-phosphohistidine intermediate" evidence="5">
    <location>
        <position position="80"/>
    </location>
</feature>
<reference evidence="8 9" key="1">
    <citation type="submission" date="2011-08" db="EMBL/GenBank/DDBJ databases">
        <title>The Genome Sequence of Clostridium hathewayi WAL-18680.</title>
        <authorList>
            <consortium name="The Broad Institute Genome Sequencing Platform"/>
            <person name="Earl A."/>
            <person name="Ward D."/>
            <person name="Feldgarden M."/>
            <person name="Gevers D."/>
            <person name="Finegold S.M."/>
            <person name="Summanen P.H."/>
            <person name="Molitoris D.R."/>
            <person name="Song M."/>
            <person name="Daigneault M."/>
            <person name="Allen-Vercoe E."/>
            <person name="Young S.K."/>
            <person name="Zeng Q."/>
            <person name="Gargeya S."/>
            <person name="Fitzgerald M."/>
            <person name="Haas B."/>
            <person name="Abouelleil A."/>
            <person name="Alvarado L."/>
            <person name="Arachchi H.M."/>
            <person name="Berlin A."/>
            <person name="Brown A."/>
            <person name="Chapman S.B."/>
            <person name="Chen Z."/>
            <person name="Dunbar C."/>
            <person name="Freedman E."/>
            <person name="Gearin G."/>
            <person name="Gellesch M."/>
            <person name="Goldberg J."/>
            <person name="Griggs A."/>
            <person name="Gujja S."/>
            <person name="Heiman D."/>
            <person name="Howarth C."/>
            <person name="Larson L."/>
            <person name="Lui A."/>
            <person name="MacDonald P.J.P."/>
            <person name="Montmayeur A."/>
            <person name="Murphy C."/>
            <person name="Neiman D."/>
            <person name="Pearson M."/>
            <person name="Priest M."/>
            <person name="Roberts A."/>
            <person name="Saif S."/>
            <person name="Shea T."/>
            <person name="Shenoy N."/>
            <person name="Sisk P."/>
            <person name="Stolte C."/>
            <person name="Sykes S."/>
            <person name="Wortman J."/>
            <person name="Nusbaum C."/>
            <person name="Birren B."/>
        </authorList>
    </citation>
    <scope>NUCLEOTIDE SEQUENCE [LARGE SCALE GENOMIC DNA]</scope>
    <source>
        <strain evidence="8 9">WAL-18680</strain>
    </source>
</reference>
<evidence type="ECO:0000256" key="1">
    <source>
        <dbReference type="ARBA" id="ARBA00022448"/>
    </source>
</evidence>
<dbReference type="PANTHER" id="PTHR34382">
    <property type="entry name" value="PTS SYSTEM N,N'-DIACETYLCHITOBIOSE-SPECIFIC EIIA COMPONENT"/>
    <property type="match status" value="1"/>
</dbReference>
<accession>G5IMN1</accession>
<evidence type="ECO:0000313" key="8">
    <source>
        <dbReference type="EMBL" id="EHI57650.1"/>
    </source>
</evidence>
<dbReference type="GO" id="GO:0009401">
    <property type="term" value="P:phosphoenolpyruvate-dependent sugar phosphotransferase system"/>
    <property type="evidence" value="ECO:0007669"/>
    <property type="project" value="UniProtKB-KW"/>
</dbReference>
<dbReference type="Gene3D" id="1.20.58.80">
    <property type="entry name" value="Phosphotransferase system, lactose/cellobiose-type IIA subunit"/>
    <property type="match status" value="1"/>
</dbReference>
<keyword evidence="6" id="KW-0479">Metal-binding</keyword>
<keyword evidence="3" id="KW-0808">Transferase</keyword>
<dbReference type="Proteomes" id="UP000005384">
    <property type="component" value="Unassembled WGS sequence"/>
</dbReference>
<dbReference type="InterPro" id="IPR036542">
    <property type="entry name" value="PTS_IIA_lac/cel_sf"/>
</dbReference>
<evidence type="ECO:0000256" key="7">
    <source>
        <dbReference type="PROSITE-ProRule" id="PRU00418"/>
    </source>
</evidence>
<dbReference type="OrthoDB" id="389577at2"/>
<dbReference type="EMBL" id="ADLN01000120">
    <property type="protein sequence ID" value="EHI57650.1"/>
    <property type="molecule type" value="Genomic_DNA"/>
</dbReference>
<dbReference type="PIRSF" id="PIRSF000699">
    <property type="entry name" value="PTS_IILac_III"/>
    <property type="match status" value="1"/>
</dbReference>
<keyword evidence="6" id="KW-0460">Magnesium</keyword>
<dbReference type="SUPFAM" id="SSF46973">
    <property type="entry name" value="Enzyme IIa from lactose specific PTS, IIa-lac"/>
    <property type="match status" value="1"/>
</dbReference>
<evidence type="ECO:0000256" key="2">
    <source>
        <dbReference type="ARBA" id="ARBA00022597"/>
    </source>
</evidence>